<sequence length="90" mass="9669">MAISGPNGVDAAIAAGVDLDGSVIPTEMLTLYNEVMALESARARSGVKKSMRNRIVRSGAKHMGQSELNERLQAAGWDGLKPKEIAFYYS</sequence>
<protein>
    <submittedName>
        <fullName evidence="1">DUF4090 domain-containing protein</fullName>
    </submittedName>
</protein>
<dbReference type="STRING" id="1910958.BTM30_08025"/>
<evidence type="ECO:0000313" key="1">
    <source>
        <dbReference type="EMBL" id="PSI01682.1"/>
    </source>
</evidence>
<keyword evidence="2" id="KW-1185">Reference proteome</keyword>
<proteinExistence type="predicted"/>
<organism evidence="1 2">
    <name type="scientific">Synechococcus lacustris str. Tous</name>
    <dbReference type="NCBI Taxonomy" id="1910958"/>
    <lineage>
        <taxon>Bacteria</taxon>
        <taxon>Bacillati</taxon>
        <taxon>Cyanobacteriota</taxon>
        <taxon>Cyanophyceae</taxon>
        <taxon>Synechococcales</taxon>
        <taxon>Synechococcaceae</taxon>
        <taxon>Synechococcus</taxon>
    </lineage>
</organism>
<dbReference type="Pfam" id="PF13319">
    <property type="entry name" value="DUF4090"/>
    <property type="match status" value="1"/>
</dbReference>
<dbReference type="EMBL" id="PXVC01000023">
    <property type="protein sequence ID" value="PSI01682.1"/>
    <property type="molecule type" value="Genomic_DNA"/>
</dbReference>
<dbReference type="Proteomes" id="UP000240206">
    <property type="component" value="Unassembled WGS sequence"/>
</dbReference>
<name>A0A2P7EEM1_9SYNE</name>
<evidence type="ECO:0000313" key="2">
    <source>
        <dbReference type="Proteomes" id="UP000240206"/>
    </source>
</evidence>
<dbReference type="RefSeq" id="WP_106499870.1">
    <property type="nucleotide sequence ID" value="NZ_PXVC01000023.1"/>
</dbReference>
<gene>
    <name evidence="1" type="ORF">C7K08_06700</name>
</gene>
<comment type="caution">
    <text evidence="1">The sequence shown here is derived from an EMBL/GenBank/DDBJ whole genome shotgun (WGS) entry which is preliminary data.</text>
</comment>
<dbReference type="InterPro" id="IPR025149">
    <property type="entry name" value="DUF4090"/>
</dbReference>
<accession>A0A2P7EEM1</accession>
<reference evidence="2" key="1">
    <citation type="submission" date="2018-03" db="EMBL/GenBank/DDBJ databases">
        <title>Ecological and genomic features of two cosmopolitan and abundant freshwater picocyanobacteria.</title>
        <authorList>
            <person name="Cabello-Yeves P.J."/>
            <person name="Picazo A."/>
            <person name="Camacho A."/>
            <person name="Callieri C."/>
            <person name="Rosselli R."/>
            <person name="Roda-Garcia J."/>
            <person name="Coutinho F.H."/>
            <person name="Rodriguez-Valera F."/>
        </authorList>
    </citation>
    <scope>NUCLEOTIDE SEQUENCE [LARGE SCALE GENOMIC DNA]</scope>
    <source>
        <strain evidence="2">Tous</strain>
    </source>
</reference>
<dbReference type="AlphaFoldDB" id="A0A2P7EEM1"/>